<evidence type="ECO:0000256" key="1">
    <source>
        <dbReference type="SAM" id="Phobius"/>
    </source>
</evidence>
<dbReference type="Pfam" id="PF04531">
    <property type="entry name" value="Phage_holin_1"/>
    <property type="match status" value="1"/>
</dbReference>
<proteinExistence type="predicted"/>
<name>A0A927R6B6_9BACL</name>
<organism evidence="2 3">
    <name type="scientific">Sporosarcina limicola</name>
    <dbReference type="NCBI Taxonomy" id="34101"/>
    <lineage>
        <taxon>Bacteria</taxon>
        <taxon>Bacillati</taxon>
        <taxon>Bacillota</taxon>
        <taxon>Bacilli</taxon>
        <taxon>Bacillales</taxon>
        <taxon>Caryophanaceae</taxon>
        <taxon>Sporosarcina</taxon>
    </lineage>
</organism>
<accession>A0A927R6B6</accession>
<evidence type="ECO:0000313" key="3">
    <source>
        <dbReference type="Proteomes" id="UP000658225"/>
    </source>
</evidence>
<dbReference type="EMBL" id="JADBEL010000008">
    <property type="protein sequence ID" value="MBE1554819.1"/>
    <property type="molecule type" value="Genomic_DNA"/>
</dbReference>
<dbReference type="InterPro" id="IPR006485">
    <property type="entry name" value="Phage-like_holin"/>
</dbReference>
<keyword evidence="3" id="KW-1185">Reference proteome</keyword>
<dbReference type="AlphaFoldDB" id="A0A927R6B6"/>
<dbReference type="RefSeq" id="WP_192598566.1">
    <property type="nucleotide sequence ID" value="NZ_JADBEL010000008.1"/>
</dbReference>
<reference evidence="2" key="1">
    <citation type="submission" date="2020-10" db="EMBL/GenBank/DDBJ databases">
        <title>Genomic Encyclopedia of Type Strains, Phase IV (KMG-IV): sequencing the most valuable type-strain genomes for metagenomic binning, comparative biology and taxonomic classification.</title>
        <authorList>
            <person name="Goeker M."/>
        </authorList>
    </citation>
    <scope>NUCLEOTIDE SEQUENCE</scope>
    <source>
        <strain evidence="2">DSM 13886</strain>
    </source>
</reference>
<sequence length="93" mass="10265">MKINCKVRMKNPYFVAQIILAIGVPVLAYMGLTAQDITTWGKLFSIIFDAISNPYVLGLVAVSLYNAVLDPTVAGMSDSEQALRYERPRKGVK</sequence>
<gene>
    <name evidence="2" type="ORF">H4683_001897</name>
</gene>
<evidence type="ECO:0000313" key="2">
    <source>
        <dbReference type="EMBL" id="MBE1554819.1"/>
    </source>
</evidence>
<keyword evidence="1" id="KW-1133">Transmembrane helix</keyword>
<keyword evidence="1" id="KW-0812">Transmembrane</keyword>
<protein>
    <submittedName>
        <fullName evidence="2">Phi LC3 family holin</fullName>
    </submittedName>
</protein>
<feature type="transmembrane region" description="Helical" evidence="1">
    <location>
        <begin position="44"/>
        <end position="68"/>
    </location>
</feature>
<keyword evidence="1" id="KW-0472">Membrane</keyword>
<feature type="transmembrane region" description="Helical" evidence="1">
    <location>
        <begin position="12"/>
        <end position="32"/>
    </location>
</feature>
<comment type="caution">
    <text evidence="2">The sequence shown here is derived from an EMBL/GenBank/DDBJ whole genome shotgun (WGS) entry which is preliminary data.</text>
</comment>
<dbReference type="Proteomes" id="UP000658225">
    <property type="component" value="Unassembled WGS sequence"/>
</dbReference>